<proteinExistence type="predicted"/>
<dbReference type="SMART" id="SM00382">
    <property type="entry name" value="AAA"/>
    <property type="match status" value="1"/>
</dbReference>
<protein>
    <submittedName>
        <fullName evidence="5">Methionine ABC transporter ATP-binding protein</fullName>
    </submittedName>
</protein>
<evidence type="ECO:0000313" key="6">
    <source>
        <dbReference type="Proteomes" id="UP000253606"/>
    </source>
</evidence>
<dbReference type="PANTHER" id="PTHR43023">
    <property type="entry name" value="PROTEIN TRIGALACTOSYLDIACYLGLYCEROL 3, CHLOROPLASTIC"/>
    <property type="match status" value="1"/>
</dbReference>
<evidence type="ECO:0000313" key="5">
    <source>
        <dbReference type="EMBL" id="AXC12015.1"/>
    </source>
</evidence>
<dbReference type="RefSeq" id="WP_114207347.1">
    <property type="nucleotide sequence ID" value="NZ_CP030840.1"/>
</dbReference>
<evidence type="ECO:0000256" key="1">
    <source>
        <dbReference type="ARBA" id="ARBA00022448"/>
    </source>
</evidence>
<dbReference type="InterPro" id="IPR017871">
    <property type="entry name" value="ABC_transporter-like_CS"/>
</dbReference>
<keyword evidence="3 5" id="KW-0067">ATP-binding</keyword>
<dbReference type="GO" id="GO:0005524">
    <property type="term" value="F:ATP binding"/>
    <property type="evidence" value="ECO:0007669"/>
    <property type="project" value="UniProtKB-KW"/>
</dbReference>
<keyword evidence="1" id="KW-0813">Transport</keyword>
<dbReference type="GO" id="GO:0016887">
    <property type="term" value="F:ATP hydrolysis activity"/>
    <property type="evidence" value="ECO:0007669"/>
    <property type="project" value="InterPro"/>
</dbReference>
<dbReference type="OrthoDB" id="9802264at2"/>
<dbReference type="Proteomes" id="UP000253606">
    <property type="component" value="Chromosome"/>
</dbReference>
<dbReference type="Gene3D" id="3.40.50.300">
    <property type="entry name" value="P-loop containing nucleotide triphosphate hydrolases"/>
    <property type="match status" value="1"/>
</dbReference>
<accession>A0A2Z5G042</accession>
<dbReference type="EMBL" id="CP030840">
    <property type="protein sequence ID" value="AXC12015.1"/>
    <property type="molecule type" value="Genomic_DNA"/>
</dbReference>
<dbReference type="InterPro" id="IPR027417">
    <property type="entry name" value="P-loop_NTPase"/>
</dbReference>
<organism evidence="5 6">
    <name type="scientific">Acidisarcina polymorpha</name>
    <dbReference type="NCBI Taxonomy" id="2211140"/>
    <lineage>
        <taxon>Bacteria</taxon>
        <taxon>Pseudomonadati</taxon>
        <taxon>Acidobacteriota</taxon>
        <taxon>Terriglobia</taxon>
        <taxon>Terriglobales</taxon>
        <taxon>Acidobacteriaceae</taxon>
        <taxon>Acidisarcina</taxon>
    </lineage>
</organism>
<dbReference type="KEGG" id="abas:ACPOL_2702"/>
<feature type="domain" description="ABC transporter" evidence="4">
    <location>
        <begin position="7"/>
        <end position="244"/>
    </location>
</feature>
<name>A0A2Z5G042_9BACT</name>
<reference evidence="5 6" key="1">
    <citation type="journal article" date="2018" name="Front. Microbiol.">
        <title>Hydrolytic Capabilities as a Key to Environmental Success: Chitinolytic and Cellulolytic Acidobacteria From Acidic Sub-arctic Soils and Boreal Peatlands.</title>
        <authorList>
            <person name="Belova S.E."/>
            <person name="Ravin N.V."/>
            <person name="Pankratov T.A."/>
            <person name="Rakitin A.L."/>
            <person name="Ivanova A.A."/>
            <person name="Beletsky A.V."/>
            <person name="Mardanov A.V."/>
            <person name="Sinninghe Damste J.S."/>
            <person name="Dedysh S.N."/>
        </authorList>
    </citation>
    <scope>NUCLEOTIDE SEQUENCE [LARGE SCALE GENOMIC DNA]</scope>
    <source>
        <strain evidence="5 6">SBC82</strain>
    </source>
</reference>
<dbReference type="SUPFAM" id="SSF52540">
    <property type="entry name" value="P-loop containing nucleoside triphosphate hydrolases"/>
    <property type="match status" value="1"/>
</dbReference>
<gene>
    <name evidence="5" type="ORF">ACPOL_2702</name>
</gene>
<keyword evidence="2" id="KW-0547">Nucleotide-binding</keyword>
<sequence>MSEGPVVEFCHVSKRFGRRNILCDVSFQVGNGEALCILGRSGVGKSVTLKLIIGLLKPDMGDVFIESESIVQFNEEDLTRVRRKMGFLFQSAALFDSFSVANNLALPLQRLEKNKSADEIKRRVDEALQQVGLASDKEKMPVELSGGMRKRAGLARALVLNPRILLIDEPSSGLDPITASEIDDLLLKIKQERHTTMIIVTHDVRGARRVADKVAVLDEGALVGFGSFADLEHNENDTVCKLLSES</sequence>
<dbReference type="PROSITE" id="PS50893">
    <property type="entry name" value="ABC_TRANSPORTER_2"/>
    <property type="match status" value="1"/>
</dbReference>
<dbReference type="PANTHER" id="PTHR43023:SF6">
    <property type="entry name" value="INTERMEMBRANE PHOSPHOLIPID TRANSPORT SYSTEM ATP-BINDING PROTEIN MLAF"/>
    <property type="match status" value="1"/>
</dbReference>
<dbReference type="InterPro" id="IPR003439">
    <property type="entry name" value="ABC_transporter-like_ATP-bd"/>
</dbReference>
<evidence type="ECO:0000256" key="2">
    <source>
        <dbReference type="ARBA" id="ARBA00022741"/>
    </source>
</evidence>
<dbReference type="PROSITE" id="PS00211">
    <property type="entry name" value="ABC_TRANSPORTER_1"/>
    <property type="match status" value="1"/>
</dbReference>
<dbReference type="Pfam" id="PF00005">
    <property type="entry name" value="ABC_tran"/>
    <property type="match status" value="1"/>
</dbReference>
<evidence type="ECO:0000259" key="4">
    <source>
        <dbReference type="PROSITE" id="PS50893"/>
    </source>
</evidence>
<keyword evidence="6" id="KW-1185">Reference proteome</keyword>
<evidence type="ECO:0000256" key="3">
    <source>
        <dbReference type="ARBA" id="ARBA00022840"/>
    </source>
</evidence>
<dbReference type="InterPro" id="IPR003593">
    <property type="entry name" value="AAA+_ATPase"/>
</dbReference>
<dbReference type="AlphaFoldDB" id="A0A2Z5G042"/>